<dbReference type="InterPro" id="IPR029337">
    <property type="entry name" value="INSYN2"/>
</dbReference>
<feature type="region of interest" description="Disordered" evidence="1">
    <location>
        <begin position="875"/>
        <end position="894"/>
    </location>
</feature>
<protein>
    <recommendedName>
        <fullName evidence="4">Protein FAM196A</fullName>
    </recommendedName>
</protein>
<feature type="compositionally biased region" description="Polar residues" evidence="1">
    <location>
        <begin position="910"/>
        <end position="925"/>
    </location>
</feature>
<dbReference type="AlphaFoldDB" id="A0A6B0RW91"/>
<proteinExistence type="predicted"/>
<feature type="region of interest" description="Disordered" evidence="1">
    <location>
        <begin position="903"/>
        <end position="933"/>
    </location>
</feature>
<feature type="region of interest" description="Disordered" evidence="1">
    <location>
        <begin position="460"/>
        <end position="482"/>
    </location>
</feature>
<dbReference type="EMBL" id="VBQZ03000109">
    <property type="protein sequence ID" value="MXQ94399.1"/>
    <property type="molecule type" value="Genomic_DNA"/>
</dbReference>
<feature type="compositionally biased region" description="Polar residues" evidence="1">
    <location>
        <begin position="467"/>
        <end position="477"/>
    </location>
</feature>
<dbReference type="GO" id="GO:0014069">
    <property type="term" value="C:postsynaptic density"/>
    <property type="evidence" value="ECO:0007669"/>
    <property type="project" value="TreeGrafter"/>
</dbReference>
<dbReference type="PANTHER" id="PTHR28682">
    <property type="entry name" value="INHIBITORY SYNAPTIC FACTOR 2A-RELATED"/>
    <property type="match status" value="1"/>
</dbReference>
<comment type="caution">
    <text evidence="2">The sequence shown here is derived from an EMBL/GenBank/DDBJ whole genome shotgun (WGS) entry which is preliminary data.</text>
</comment>
<name>A0A6B0RW91_9CETA</name>
<gene>
    <name evidence="2" type="ORF">E5288_WYG001204</name>
</gene>
<sequence>MGESCTGEFAQGDAANVLLVQRENGSPAICMPHQSTELIIPSTVHSQTSSLCRVILLLGVDTKDEQRCLRLHTDPSPELCYYGHDKLLALALLPYPPTEGTLGGVLARPACSPAATGSRLHYAVDITAGAQTGKLRVPADRTMVSKEPSKCVLTTSASEVEPAACLALEMKYALDPNRQIKKRNKALQVRFKDICEAQNEQRDTQLASGLQGDKREARPASCRAAYRKYMTVPARRSIPNVTKSTGVQTSPDLKKCYQTFPLDRKKGTLKSIPGTEAFKSQNNGLVIDAKEKSQEGPGEEARPWGAGRVQKTTALVFHSDEHVNALGPPTGVNCAEPCKTPDRHSYRDAPVQNSTRSSSQELEYQLLGKARQGRATPDTEEPAPSAHRRVFKTEVATVYAPAPGARAPAPALSNSAPSSEWSLCPAADLERRTAAQASGLQARPVVAPACSPPTQCLSPECSEEDASLQTQAPSGQERQPCPPALAADEECRQIVPHTEVVDLKAQLQMMENLISSSQETIKVLLGVIQELEKGEAHREGLSYRTGQDTANCDTCRNSACIIYSVELDFKQQEDKLQPVLRKLHPFEETQVAPSPYTQETYSSTPKQKSKTESKKHGRPNDKSWQESENPHRDTQWIIQTPINHRHSLPPESVSVDQSLRHCSSRKPSQMFETIRYAFVSLTGDDSSLRKIYVKSLIQNQGPINECKAEHLKVAAVANITGEGTVICIILYALNPALFTALVPTKTQSVFVRRSCVRVGVPMSLTRYCKSSVLGPMVNIQAIHNPKLAKCSFLCQKGIHSVGSRHIFILCLRCAPTAHFKYEVERSLFSNHAESSNSSDIKKPLHKSARELTGRASVTAGQWALIRVNTLLPGDRTVSPAHRPHASHLPHLPTKTAHSTLTVTPCRPQCHSHSGLSTTTPNSGQLRATHPSFY</sequence>
<feature type="region of interest" description="Disordered" evidence="1">
    <location>
        <begin position="590"/>
        <end position="632"/>
    </location>
</feature>
<feature type="compositionally biased region" description="Polar residues" evidence="1">
    <location>
        <begin position="351"/>
        <end position="362"/>
    </location>
</feature>
<evidence type="ECO:0000313" key="3">
    <source>
        <dbReference type="Proteomes" id="UP000322234"/>
    </source>
</evidence>
<feature type="compositionally biased region" description="Polar residues" evidence="1">
    <location>
        <begin position="591"/>
        <end position="606"/>
    </location>
</feature>
<organism evidence="2 3">
    <name type="scientific">Bos mutus</name>
    <name type="common">wild yak</name>
    <dbReference type="NCBI Taxonomy" id="72004"/>
    <lineage>
        <taxon>Eukaryota</taxon>
        <taxon>Metazoa</taxon>
        <taxon>Chordata</taxon>
        <taxon>Craniata</taxon>
        <taxon>Vertebrata</taxon>
        <taxon>Euteleostomi</taxon>
        <taxon>Mammalia</taxon>
        <taxon>Eutheria</taxon>
        <taxon>Laurasiatheria</taxon>
        <taxon>Artiodactyla</taxon>
        <taxon>Ruminantia</taxon>
        <taxon>Pecora</taxon>
        <taxon>Bovidae</taxon>
        <taxon>Bovinae</taxon>
        <taxon>Bos</taxon>
    </lineage>
</organism>
<evidence type="ECO:0000313" key="2">
    <source>
        <dbReference type="EMBL" id="MXQ94399.1"/>
    </source>
</evidence>
<dbReference type="GO" id="GO:0060080">
    <property type="term" value="P:inhibitory postsynaptic potential"/>
    <property type="evidence" value="ECO:0007669"/>
    <property type="project" value="TreeGrafter"/>
</dbReference>
<evidence type="ECO:0000256" key="1">
    <source>
        <dbReference type="SAM" id="MobiDB-lite"/>
    </source>
</evidence>
<accession>A0A6B0RW91</accession>
<feature type="compositionally biased region" description="Basic and acidic residues" evidence="1">
    <location>
        <begin position="609"/>
        <end position="632"/>
    </location>
</feature>
<dbReference type="PANTHER" id="PTHR28682:SF1">
    <property type="entry name" value="INHIBITORY SYNAPTIC FACTOR 2A"/>
    <property type="match status" value="1"/>
</dbReference>
<dbReference type="Pfam" id="PF15265">
    <property type="entry name" value="FAM196"/>
    <property type="match status" value="1"/>
</dbReference>
<reference evidence="2" key="1">
    <citation type="submission" date="2019-10" db="EMBL/GenBank/DDBJ databases">
        <title>The sequence and de novo assembly of the wild yak genome.</title>
        <authorList>
            <person name="Liu Y."/>
        </authorList>
    </citation>
    <scope>NUCLEOTIDE SEQUENCE [LARGE SCALE GENOMIC DNA]</scope>
    <source>
        <strain evidence="2">WY2019</strain>
    </source>
</reference>
<dbReference type="Proteomes" id="UP000322234">
    <property type="component" value="Unassembled WGS sequence"/>
</dbReference>
<feature type="region of interest" description="Disordered" evidence="1">
    <location>
        <begin position="339"/>
        <end position="391"/>
    </location>
</feature>
<evidence type="ECO:0008006" key="4">
    <source>
        <dbReference type="Google" id="ProtNLM"/>
    </source>
</evidence>
<keyword evidence="3" id="KW-1185">Reference proteome</keyword>